<reference evidence="1" key="1">
    <citation type="journal article" date="2022" name="bioRxiv">
        <title>Population genetic analysis of Ophidiomyces ophidiicola, the causative agent of snake fungal disease, indicates recent introductions to the USA.</title>
        <authorList>
            <person name="Ladner J.T."/>
            <person name="Palmer J.M."/>
            <person name="Ettinger C.L."/>
            <person name="Stajich J.E."/>
            <person name="Farrell T.M."/>
            <person name="Glorioso B.M."/>
            <person name="Lawson B."/>
            <person name="Price S.J."/>
            <person name="Stengle A.G."/>
            <person name="Grear D.A."/>
            <person name="Lorch J.M."/>
        </authorList>
    </citation>
    <scope>NUCLEOTIDE SEQUENCE</scope>
    <source>
        <strain evidence="1">NWHC 24266-5</strain>
    </source>
</reference>
<dbReference type="EMBL" id="JALBCA010000013">
    <property type="protein sequence ID" value="KAI2391193.1"/>
    <property type="molecule type" value="Genomic_DNA"/>
</dbReference>
<comment type="caution">
    <text evidence="1">The sequence shown here is derived from an EMBL/GenBank/DDBJ whole genome shotgun (WGS) entry which is preliminary data.</text>
</comment>
<organism evidence="1">
    <name type="scientific">Ophidiomyces ophidiicola</name>
    <dbReference type="NCBI Taxonomy" id="1387563"/>
    <lineage>
        <taxon>Eukaryota</taxon>
        <taxon>Fungi</taxon>
        <taxon>Dikarya</taxon>
        <taxon>Ascomycota</taxon>
        <taxon>Pezizomycotina</taxon>
        <taxon>Eurotiomycetes</taxon>
        <taxon>Eurotiomycetidae</taxon>
        <taxon>Onygenales</taxon>
        <taxon>Onygenaceae</taxon>
        <taxon>Ophidiomyces</taxon>
    </lineage>
</organism>
<gene>
    <name evidence="1" type="ORF">LOY88_001267</name>
</gene>
<evidence type="ECO:0000313" key="1">
    <source>
        <dbReference type="EMBL" id="KAI2391193.1"/>
    </source>
</evidence>
<protein>
    <submittedName>
        <fullName evidence="1">Uncharacterized protein</fullName>
    </submittedName>
</protein>
<sequence>MEPNDLDTLTSTAADTISLLETRLRRVEYLLTGRTSWSGEPERVAAPPASAAETVAARLAGLERELKVLSAQAPAVQDVLKLYARYPDLFQTSDPTTVPSTLSTPSLASIVLSYAAAFPETASRLSSLQDLPVPPASASTGLIELRPRINRLLKEQEVQADEVAELRVRSALLMQRWIEVGIVGGGELWGEWEERVTRAERAVRRLERQREDAQ</sequence>
<accession>A0ACB8V2L6</accession>
<proteinExistence type="predicted"/>
<name>A0ACB8V2L6_9EURO</name>